<proteinExistence type="predicted"/>
<reference evidence="3 4" key="1">
    <citation type="journal article" date="2018" name="Int. J. Syst. Bacteriol.">
        <title>Oceaniradius stylonemae gen. nov., sp. nov., isolated from a red alga, Stylonema cornu-cervi.</title>
        <authorList>
            <person name="Jeong S."/>
        </authorList>
    </citation>
    <scope>NUCLEOTIDE SEQUENCE [LARGE SCALE GENOMIC DNA]</scope>
    <source>
        <strain evidence="3 4">StC1</strain>
    </source>
</reference>
<dbReference type="EMBL" id="QFWV02000002">
    <property type="protein sequence ID" value="RKF08134.1"/>
    <property type="molecule type" value="Genomic_DNA"/>
</dbReference>
<sequence>MKFERDAGRRLRTLPSHGGRRKGPVHAPLLPPVRRLARRTIGFSVVAVVAVVLLAAMLAASGLLAGPAQRMAGETLQRMVPEGFALTLGNTDVRLSWPPSVAVTFDDVSLAPGPQADPVATVGRLSVQIDPVGLVRDNPRVAGIAVKGVHIDRAAMAAFNAGGDEAPGVPFALSEVPERFDALFAAMRRWGAIHLHQEGGLRLNIADSTLVLGEGGMVSTLSVERLTGRADARGNAVFEGEIAFDGSISAVSGELNVPRADQPSEPAQLLVTVDAMPFPWRRLPTLFSEVAADHEPGAERPPVPTETVLELVHTPRDSAANVLRATLAPQDLTLKLGADDFVPLGGRIVADYGFEDRVLSVEPRQWSLGRSTFELSVRMRDAVDAAPAPGAAFAPLEFDAIANRGRLSPADSPEQSLRFAARARGIVDPAERLVRFTDMQMQSDAGGASAEGQMSFYAAAPSAVFKMDIEDMSVAGLKQFWPAPVARGARRWVLDNLAGGRVVSGRFDIVEPLRRRLPGTNQRVLGDTEIALEVEGVRFDIAGDLPPVRDAVGRIEHSDQTTRMLLRSGTVFLPSGRTAEASDGVMVIQPEDENGLVGADVSVRVRGTAAALGEIIAYRPINAMQYRAYDPDDLSGNVDAQIAIGLFLNGGEDGPRPDWTVDMDLSDAAIAEPVDGSLLTGLNGAVSVTPARAELDLTGAIDGLPAEIAMTIPFASDVEAARSITLRLDDASRETFAPGLDVLLRGPTPLEMEGTGAAFDVSADLTSAELLLPWIGWSKGAGVGARANFHLLLDGETAVLDAFSLTGGPFGAEGRIAVDGKGLSQARFGSLRLNEGDSVSVDVRREGAGYAVDVEGQAVDARALIRHVRRQMQQSGEGGGTPVTVSASLGTVRGFRGVEMRDVRTELSIRDGGVENLSITGTSDTGMPFSVAIRGQGAGRRVRIEALDAGGFLRFLDLYGQIRGGVLNASLAGAPGGQLSGPVQMTGFSVFDEPKLSQLVSTRGDGTASLSEAVRRDIDTREVVFDVAQANAVFAPGGLSIGQGIVRGPMVGFALQGQVYDRDGEMRMTGTFMPAYGVNSLFSEIPILGLFLGNGRERGLIGVTFKLEGSFERPQITVNPLSVIAPGLFRSIFEFR</sequence>
<dbReference type="AlphaFoldDB" id="A0A3A8AN79"/>
<feature type="transmembrane region" description="Helical" evidence="2">
    <location>
        <begin position="41"/>
        <end position="65"/>
    </location>
</feature>
<accession>A0A3A8AN79</accession>
<organism evidence="3 4">
    <name type="scientific">Oceaniradius stylonematis</name>
    <dbReference type="NCBI Taxonomy" id="2184161"/>
    <lineage>
        <taxon>Bacteria</taxon>
        <taxon>Pseudomonadati</taxon>
        <taxon>Pseudomonadota</taxon>
        <taxon>Alphaproteobacteria</taxon>
        <taxon>Hyphomicrobiales</taxon>
        <taxon>Ahrensiaceae</taxon>
        <taxon>Oceaniradius</taxon>
    </lineage>
</organism>
<keyword evidence="4" id="KW-1185">Reference proteome</keyword>
<evidence type="ECO:0000313" key="3">
    <source>
        <dbReference type="EMBL" id="RKF08134.1"/>
    </source>
</evidence>
<keyword evidence="2" id="KW-0472">Membrane</keyword>
<evidence type="ECO:0000313" key="4">
    <source>
        <dbReference type="Proteomes" id="UP000246132"/>
    </source>
</evidence>
<dbReference type="Proteomes" id="UP000246132">
    <property type="component" value="Unassembled WGS sequence"/>
</dbReference>
<keyword evidence="2" id="KW-0812">Transmembrane</keyword>
<name>A0A3A8AN79_9HYPH</name>
<evidence type="ECO:0000256" key="2">
    <source>
        <dbReference type="SAM" id="Phobius"/>
    </source>
</evidence>
<evidence type="ECO:0000256" key="1">
    <source>
        <dbReference type="SAM" id="MobiDB-lite"/>
    </source>
</evidence>
<keyword evidence="2" id="KW-1133">Transmembrane helix</keyword>
<protein>
    <submittedName>
        <fullName evidence="3">Uncharacterized protein</fullName>
    </submittedName>
</protein>
<comment type="caution">
    <text evidence="3">The sequence shown here is derived from an EMBL/GenBank/DDBJ whole genome shotgun (WGS) entry which is preliminary data.</text>
</comment>
<feature type="region of interest" description="Disordered" evidence="1">
    <location>
        <begin position="1"/>
        <end position="28"/>
    </location>
</feature>
<gene>
    <name evidence="3" type="ORF">DEM25_002135</name>
</gene>